<name>A0ABT5N413_9BURK</name>
<dbReference type="Proteomes" id="UP001528673">
    <property type="component" value="Unassembled WGS sequence"/>
</dbReference>
<feature type="signal peptide" evidence="1">
    <location>
        <begin position="1"/>
        <end position="27"/>
    </location>
</feature>
<evidence type="ECO:0000313" key="3">
    <source>
        <dbReference type="Proteomes" id="UP001528673"/>
    </source>
</evidence>
<feature type="chain" id="PRO_5047530949" description="DUF2946 domain-containing protein" evidence="1">
    <location>
        <begin position="28"/>
        <end position="118"/>
    </location>
</feature>
<organism evidence="2 3">
    <name type="scientific">Curvibacter cyanobacteriorum</name>
    <dbReference type="NCBI Taxonomy" id="3026422"/>
    <lineage>
        <taxon>Bacteria</taxon>
        <taxon>Pseudomonadati</taxon>
        <taxon>Pseudomonadota</taxon>
        <taxon>Betaproteobacteria</taxon>
        <taxon>Burkholderiales</taxon>
        <taxon>Comamonadaceae</taxon>
        <taxon>Curvibacter</taxon>
    </lineage>
</organism>
<keyword evidence="3" id="KW-1185">Reference proteome</keyword>
<dbReference type="InterPro" id="IPR021333">
    <property type="entry name" value="DUF2946"/>
</dbReference>
<sequence length="118" mass="12257">MQTLRSLRNTVRLMLACFLLSLGVAVASPLVAPQAMELVCSSSGAMKLLQKSDDGTEEVRGHTLDCPLCAALGAPVELPRSVVPMVQPLGHVLQSIPAARIAALTAAPLPPRGPPLNA</sequence>
<gene>
    <name evidence="2" type="ORF">PSQ40_20890</name>
</gene>
<evidence type="ECO:0008006" key="4">
    <source>
        <dbReference type="Google" id="ProtNLM"/>
    </source>
</evidence>
<dbReference type="EMBL" id="JAQSIP010000015">
    <property type="protein sequence ID" value="MDD0841047.1"/>
    <property type="molecule type" value="Genomic_DNA"/>
</dbReference>
<evidence type="ECO:0000256" key="1">
    <source>
        <dbReference type="SAM" id="SignalP"/>
    </source>
</evidence>
<comment type="caution">
    <text evidence="2">The sequence shown here is derived from an EMBL/GenBank/DDBJ whole genome shotgun (WGS) entry which is preliminary data.</text>
</comment>
<dbReference type="RefSeq" id="WP_273953831.1">
    <property type="nucleotide sequence ID" value="NZ_JAQSIP010000015.1"/>
</dbReference>
<proteinExistence type="predicted"/>
<reference evidence="2 3" key="1">
    <citation type="submission" date="2023-02" db="EMBL/GenBank/DDBJ databases">
        <title>Bacterial whole genomic sequence of Curvibacter sp. HBC61.</title>
        <authorList>
            <person name="Le V."/>
            <person name="Ko S.-R."/>
            <person name="Ahn C.-Y."/>
            <person name="Oh H.-M."/>
        </authorList>
    </citation>
    <scope>NUCLEOTIDE SEQUENCE [LARGE SCALE GENOMIC DNA]</scope>
    <source>
        <strain evidence="2 3">HBC61</strain>
    </source>
</reference>
<keyword evidence="1" id="KW-0732">Signal</keyword>
<dbReference type="Pfam" id="PF11162">
    <property type="entry name" value="DUF2946"/>
    <property type="match status" value="1"/>
</dbReference>
<evidence type="ECO:0000313" key="2">
    <source>
        <dbReference type="EMBL" id="MDD0841047.1"/>
    </source>
</evidence>
<accession>A0ABT5N413</accession>
<protein>
    <recommendedName>
        <fullName evidence="4">DUF2946 domain-containing protein</fullName>
    </recommendedName>
</protein>